<gene>
    <name evidence="3" type="ORF">V5E97_02960</name>
</gene>
<feature type="region of interest" description="Disordered" evidence="1">
    <location>
        <begin position="81"/>
        <end position="100"/>
    </location>
</feature>
<dbReference type="RefSeq" id="WP_406697806.1">
    <property type="nucleotide sequence ID" value="NZ_CP155447.1"/>
</dbReference>
<sequence>MRWRRSIGSVWGGLLAASLASGSALGQQAAPAPPPSGESQSVTDLVTRFRFVEHYEKTEAKTTPGSIGQYRVVTSDTIKVATEKPQGTPDRNEATQETDYRERPAELTGGDKIKAGVREYAAYRVIPNPNTKPSRPDPLKGLTIWYQPHEGTDPLVLSLTKDRSLREDEYTIIRREIYLPDLGALLPTIPSRVGDRWAISKTGGRALLGSITLPLAATLQQVRQAAEGPNWEAVIAVTGRSPAGRSNTSSLAVNAQLVFRFPAPGSDGGKEPAAEKAKETLVDARGAIVELRMATFAATPLPPNGRLRQTVTRELIVDRRIDDVGEVLPLPDTAPVATEENSWLSYDDPQGKFHFRYPQEFRPGRPPDDLSMELVRLRPGGPDTLEFQRVIKTGDAEADRLNRDPEFHLKMLKEEWRQNRFTVIPGPHAWLPEADWAAAKRKVYRAESVLKGTQANGKGELRVHNDLYFILFGRDESLVVTSNTVQDPATPFRDQVEAIIRTFDYGPTPEAQ</sequence>
<keyword evidence="2" id="KW-0732">Signal</keyword>
<dbReference type="AlphaFoldDB" id="A0AAU7CIV0"/>
<accession>A0AAU7CIV0</accession>
<feature type="chain" id="PRO_5043335798" description="DUF1795 domain-containing protein" evidence="2">
    <location>
        <begin position="27"/>
        <end position="512"/>
    </location>
</feature>
<evidence type="ECO:0000313" key="3">
    <source>
        <dbReference type="EMBL" id="XBH04998.1"/>
    </source>
</evidence>
<evidence type="ECO:0008006" key="4">
    <source>
        <dbReference type="Google" id="ProtNLM"/>
    </source>
</evidence>
<evidence type="ECO:0000256" key="2">
    <source>
        <dbReference type="SAM" id="SignalP"/>
    </source>
</evidence>
<reference evidence="3" key="1">
    <citation type="submission" date="2024-05" db="EMBL/GenBank/DDBJ databases">
        <title>Planctomycetes of the genus Singulisphaera possess chitinolytic capabilities.</title>
        <authorList>
            <person name="Ivanova A."/>
        </authorList>
    </citation>
    <scope>NUCLEOTIDE SEQUENCE</scope>
    <source>
        <strain evidence="3">Ch08T</strain>
    </source>
</reference>
<dbReference type="EMBL" id="CP155447">
    <property type="protein sequence ID" value="XBH04998.1"/>
    <property type="molecule type" value="Genomic_DNA"/>
</dbReference>
<name>A0AAU7CIV0_9BACT</name>
<organism evidence="3">
    <name type="scientific">Singulisphaera sp. Ch08</name>
    <dbReference type="NCBI Taxonomy" id="3120278"/>
    <lineage>
        <taxon>Bacteria</taxon>
        <taxon>Pseudomonadati</taxon>
        <taxon>Planctomycetota</taxon>
        <taxon>Planctomycetia</taxon>
        <taxon>Isosphaerales</taxon>
        <taxon>Isosphaeraceae</taxon>
        <taxon>Singulisphaera</taxon>
    </lineage>
</organism>
<proteinExistence type="predicted"/>
<protein>
    <recommendedName>
        <fullName evidence="4">DUF1795 domain-containing protein</fullName>
    </recommendedName>
</protein>
<feature type="signal peptide" evidence="2">
    <location>
        <begin position="1"/>
        <end position="26"/>
    </location>
</feature>
<feature type="compositionally biased region" description="Basic and acidic residues" evidence="1">
    <location>
        <begin position="90"/>
        <end position="100"/>
    </location>
</feature>
<evidence type="ECO:0000256" key="1">
    <source>
        <dbReference type="SAM" id="MobiDB-lite"/>
    </source>
</evidence>